<dbReference type="RefSeq" id="WP_063390500.1">
    <property type="nucleotide sequence ID" value="NZ_CP011288.1"/>
</dbReference>
<dbReference type="AlphaFoldDB" id="A0A2I5HG37"/>
<reference evidence="2" key="2">
    <citation type="submission" date="2018-05" db="EMBL/GenBank/DDBJ databases">
        <authorList>
            <person name="Ashton P.M."/>
            <person name="Dallman T."/>
            <person name="Nair S."/>
            <person name="De Pinna E."/>
            <person name="Peters T."/>
            <person name="Grant K."/>
        </authorList>
    </citation>
    <scope>NUCLEOTIDE SEQUENCE [LARGE SCALE GENOMIC DNA]</scope>
    <source>
        <strain evidence="2">474878</strain>
    </source>
</reference>
<dbReference type="EMBL" id="CP078142">
    <property type="protein sequence ID" value="QXN85521.1"/>
    <property type="molecule type" value="Genomic_DNA"/>
</dbReference>
<reference evidence="3" key="3">
    <citation type="submission" date="2021-07" db="EMBL/GenBank/DDBJ databases">
        <title>Whole-Genome Sequences of non-enterica strains of Salmonella enterica isolated from poultry houses.</title>
        <authorList>
            <person name="Lamas A."/>
            <person name="Regal P."/>
            <person name="Miranda J.M."/>
            <person name="Vazquez B."/>
            <person name="Cepeda A."/>
            <person name="Franco C.M."/>
        </authorList>
    </citation>
    <scope>NUCLEOTIDE SEQUENCE</scope>
    <source>
        <strain evidence="3">LHICA_D1</strain>
    </source>
</reference>
<evidence type="ECO:0000313" key="4">
    <source>
        <dbReference type="Proteomes" id="UP000230639"/>
    </source>
</evidence>
<dbReference type="EMBL" id="CP023345">
    <property type="protein sequence ID" value="ATW54519.1"/>
    <property type="molecule type" value="Genomic_DNA"/>
</dbReference>
<dbReference type="Proteomes" id="UP000230639">
    <property type="component" value="Chromosome"/>
</dbReference>
<sequence length="105" mass="12299">MKELTEYGRTTIDRVNFLINALSEKEKKNYFRLESFIKIWAASTGGSADINEHTDFFIRTNTYALRQIDAVFFKKFGLHIEKNSHQLQMNEDEWANGIKPISHND</sequence>
<evidence type="ECO:0000313" key="3">
    <source>
        <dbReference type="EMBL" id="QXN85521.1"/>
    </source>
</evidence>
<proteinExistence type="predicted"/>
<dbReference type="EMBL" id="AAIYJF010000002">
    <property type="protein sequence ID" value="ECJ4376509.1"/>
    <property type="molecule type" value="Genomic_DNA"/>
</dbReference>
<name>A0A2I5HG37_SALDZ</name>
<accession>A0A2I5HG37</accession>
<gene>
    <name evidence="1" type="ORF">CNQ75_08230</name>
    <name evidence="2" type="ORF">DLB95_04135</name>
    <name evidence="3" type="ORF">JMJ85_10705</name>
</gene>
<reference evidence="1 4" key="1">
    <citation type="submission" date="2017-09" db="EMBL/GenBank/DDBJ databases">
        <title>Complete genome of Salmonella enterica subsp. diarizonae isolated from stool of a patient with bacterial enteropathy.</title>
        <authorList>
            <person name="Zhou J."/>
            <person name="Chen Q."/>
            <person name="Guo L."/>
            <person name="Fan J."/>
        </authorList>
    </citation>
    <scope>NUCLEOTIDE SEQUENCE [LARGE SCALE GENOMIC DNA]</scope>
    <source>
        <strain evidence="1 4">HZS154</strain>
    </source>
</reference>
<evidence type="ECO:0000313" key="2">
    <source>
        <dbReference type="EMBL" id="ECJ4376509.1"/>
    </source>
</evidence>
<dbReference type="Proteomes" id="UP000839781">
    <property type="component" value="Unassembled WGS sequence"/>
</dbReference>
<evidence type="ECO:0000313" key="1">
    <source>
        <dbReference type="EMBL" id="ATW54519.1"/>
    </source>
</evidence>
<protein>
    <submittedName>
        <fullName evidence="1">Uncharacterized protein</fullName>
    </submittedName>
</protein>
<organism evidence="1 4">
    <name type="scientific">Salmonella diarizonae</name>
    <dbReference type="NCBI Taxonomy" id="59204"/>
    <lineage>
        <taxon>Bacteria</taxon>
        <taxon>Pseudomonadati</taxon>
        <taxon>Pseudomonadota</taxon>
        <taxon>Gammaproteobacteria</taxon>
        <taxon>Enterobacterales</taxon>
        <taxon>Enterobacteriaceae</taxon>
        <taxon>Salmonella</taxon>
    </lineage>
</organism>